<gene>
    <name evidence="2" type="ORF">FQN60_002589</name>
    <name evidence="4" type="ORF">FQN60_007922</name>
    <name evidence="3" type="ORF">FQN60_016843</name>
</gene>
<keyword evidence="5" id="KW-1185">Reference proteome</keyword>
<feature type="chain" id="PRO_5036370604" description="C-type lectin domain-containing protein" evidence="1">
    <location>
        <begin position="24"/>
        <end position="121"/>
    </location>
</feature>
<dbReference type="Gene3D" id="3.10.100.10">
    <property type="entry name" value="Mannose-Binding Protein A, subunit A"/>
    <property type="match status" value="1"/>
</dbReference>
<keyword evidence="1" id="KW-0732">Signal</keyword>
<dbReference type="InterPro" id="IPR016186">
    <property type="entry name" value="C-type_lectin-like/link_sf"/>
</dbReference>
<dbReference type="EMBL" id="VOFY01000457">
    <property type="protein sequence ID" value="KAA8578577.1"/>
    <property type="molecule type" value="Genomic_DNA"/>
</dbReference>
<name>A0A5J5CCN2_9PERO</name>
<dbReference type="AlphaFoldDB" id="A0A5J5CCN2"/>
<evidence type="ECO:0008006" key="6">
    <source>
        <dbReference type="Google" id="ProtNLM"/>
    </source>
</evidence>
<dbReference type="EMBL" id="VOFY01002134">
    <property type="protein sequence ID" value="KAA8577698.1"/>
    <property type="molecule type" value="Genomic_DNA"/>
</dbReference>
<evidence type="ECO:0000256" key="1">
    <source>
        <dbReference type="SAM" id="SignalP"/>
    </source>
</evidence>
<evidence type="ECO:0000313" key="4">
    <source>
        <dbReference type="EMBL" id="KAA8578577.1"/>
    </source>
</evidence>
<reference evidence="3 5" key="1">
    <citation type="submission" date="2019-08" db="EMBL/GenBank/DDBJ databases">
        <title>A chromosome-level genome assembly, high-density linkage maps, and genome scans reveal the genomic architecture of hybrid incompatibilities underlying speciation via character displacement in darters (Percidae: Etheostominae).</title>
        <authorList>
            <person name="Moran R.L."/>
            <person name="Catchen J.M."/>
            <person name="Fuller R.C."/>
        </authorList>
    </citation>
    <scope>NUCLEOTIDE SEQUENCE [LARGE SCALE GENOMIC DNA]</scope>
    <source>
        <strain evidence="3">EspeVRDwgs_2016</strain>
        <tissue evidence="3">Muscle</tissue>
    </source>
</reference>
<comment type="caution">
    <text evidence="3">The sequence shown here is derived from an EMBL/GenBank/DDBJ whole genome shotgun (WGS) entry which is preliminary data.</text>
</comment>
<proteinExistence type="predicted"/>
<accession>A0A5J5CCN2</accession>
<organism evidence="3 5">
    <name type="scientific">Etheostoma spectabile</name>
    <name type="common">orangethroat darter</name>
    <dbReference type="NCBI Taxonomy" id="54343"/>
    <lineage>
        <taxon>Eukaryota</taxon>
        <taxon>Metazoa</taxon>
        <taxon>Chordata</taxon>
        <taxon>Craniata</taxon>
        <taxon>Vertebrata</taxon>
        <taxon>Euteleostomi</taxon>
        <taxon>Actinopterygii</taxon>
        <taxon>Neopterygii</taxon>
        <taxon>Teleostei</taxon>
        <taxon>Neoteleostei</taxon>
        <taxon>Acanthomorphata</taxon>
        <taxon>Eupercaria</taxon>
        <taxon>Perciformes</taxon>
        <taxon>Percoidei</taxon>
        <taxon>Percidae</taxon>
        <taxon>Etheostomatinae</taxon>
        <taxon>Etheostoma</taxon>
    </lineage>
</organism>
<feature type="signal peptide" evidence="1">
    <location>
        <begin position="1"/>
        <end position="23"/>
    </location>
</feature>
<protein>
    <recommendedName>
        <fullName evidence="6">C-type lectin domain-containing protein</fullName>
    </recommendedName>
</protein>
<evidence type="ECO:0000313" key="5">
    <source>
        <dbReference type="Proteomes" id="UP000327493"/>
    </source>
</evidence>
<evidence type="ECO:0000313" key="3">
    <source>
        <dbReference type="EMBL" id="KAA8577730.1"/>
    </source>
</evidence>
<dbReference type="InterPro" id="IPR016187">
    <property type="entry name" value="CTDL_fold"/>
</dbReference>
<dbReference type="EMBL" id="VOFY01002072">
    <property type="protein sequence ID" value="KAA8577730.1"/>
    <property type="molecule type" value="Genomic_DNA"/>
</dbReference>
<evidence type="ECO:0000313" key="2">
    <source>
        <dbReference type="EMBL" id="KAA8577698.1"/>
    </source>
</evidence>
<feature type="non-terminal residue" evidence="3">
    <location>
        <position position="121"/>
    </location>
</feature>
<sequence length="121" mass="13354">MRPVVVTAILLLGVLMFMSDSAAGDLAQVCKTIYPVTPCKNKKLGEGWFQMGSNRCVKAFYNTQHLGHSDAEMTCRKFPNGHLVSIHNDAEVNQVQCAMYKATTGKAHYWIGAFLIDVSSK</sequence>
<dbReference type="SUPFAM" id="SSF56436">
    <property type="entry name" value="C-type lectin-like"/>
    <property type="match status" value="1"/>
</dbReference>
<dbReference type="Proteomes" id="UP000327493">
    <property type="component" value="Unassembled WGS sequence"/>
</dbReference>